<dbReference type="FunFam" id="3.40.50.11350:FF:000014">
    <property type="entry name" value="Uncharacterized protein"/>
    <property type="match status" value="2"/>
</dbReference>
<keyword evidence="5" id="KW-0812">Transmembrane</keyword>
<evidence type="ECO:0000256" key="3">
    <source>
        <dbReference type="ARBA" id="ARBA00023277"/>
    </source>
</evidence>
<evidence type="ECO:0000256" key="2">
    <source>
        <dbReference type="ARBA" id="ARBA00023253"/>
    </source>
</evidence>
<feature type="transmembrane region" description="Helical" evidence="5">
    <location>
        <begin position="25"/>
        <end position="43"/>
    </location>
</feature>
<dbReference type="GO" id="GO:0006004">
    <property type="term" value="P:fucose metabolic process"/>
    <property type="evidence" value="ECO:0007669"/>
    <property type="project" value="UniProtKB-KW"/>
</dbReference>
<reference evidence="6 7" key="1">
    <citation type="submission" date="2024-10" db="EMBL/GenBank/DDBJ databases">
        <title>Updated reference genomes for cyclostephanoid diatoms.</title>
        <authorList>
            <person name="Roberts W.R."/>
            <person name="Alverson A.J."/>
        </authorList>
    </citation>
    <scope>NUCLEOTIDE SEQUENCE [LARGE SCALE GENOMIC DNA]</scope>
    <source>
        <strain evidence="6 7">AJA232-27</strain>
    </source>
</reference>
<keyword evidence="1" id="KW-0808">Transferase</keyword>
<proteinExistence type="predicted"/>
<organism evidence="6 7">
    <name type="scientific">Discostella pseudostelligera</name>
    <dbReference type="NCBI Taxonomy" id="259834"/>
    <lineage>
        <taxon>Eukaryota</taxon>
        <taxon>Sar</taxon>
        <taxon>Stramenopiles</taxon>
        <taxon>Ochrophyta</taxon>
        <taxon>Bacillariophyta</taxon>
        <taxon>Coscinodiscophyceae</taxon>
        <taxon>Thalassiosirophycidae</taxon>
        <taxon>Stephanodiscales</taxon>
        <taxon>Stephanodiscaceae</taxon>
        <taxon>Discostella</taxon>
    </lineage>
</organism>
<evidence type="ECO:0000256" key="5">
    <source>
        <dbReference type="SAM" id="Phobius"/>
    </source>
</evidence>
<dbReference type="Gene3D" id="3.40.50.11340">
    <property type="match status" value="2"/>
</dbReference>
<accession>A0ABD3MDF0</accession>
<evidence type="ECO:0008006" key="8">
    <source>
        <dbReference type="Google" id="ProtNLM"/>
    </source>
</evidence>
<dbReference type="AlphaFoldDB" id="A0ABD3MDF0"/>
<keyword evidence="5" id="KW-1133">Transmembrane helix</keyword>
<keyword evidence="2" id="KW-0294">Fucose metabolism</keyword>
<dbReference type="EMBL" id="JALLBG020000195">
    <property type="protein sequence ID" value="KAL3759951.1"/>
    <property type="molecule type" value="Genomic_DNA"/>
</dbReference>
<dbReference type="CDD" id="cd11296">
    <property type="entry name" value="O-FucT_like"/>
    <property type="match status" value="2"/>
</dbReference>
<dbReference type="PANTHER" id="PTHR31469">
    <property type="entry name" value="OS07G0633600 PROTEIN"/>
    <property type="match status" value="1"/>
</dbReference>
<evidence type="ECO:0000256" key="1">
    <source>
        <dbReference type="ARBA" id="ARBA00022679"/>
    </source>
</evidence>
<sequence>MLPRSPPRTFNAPPPYLLRIRTLDVVLRIFAAVILLTTIYLFHLHHAHHHVIDDANNVDNYESASGTANSVGGSALRHKMELANYLIQKYDTAQMLEGQKEAMEVGGYRGGNESDFIQMEKEESVISHDFNGTKSNPTALNQQQQNYDAAITNGNNDTSSNSEPATFSQPEQQQDDPPTNIRSLTWQQLQVELLVNELLPTPIPPERTARGFSGIHPDLSPALIDAKRGSIHCPDMVPEVEAVLSSMVAFWNDPVGTRDYNAGGPTDPHIFIPPPLTKEAAKNPRVSRRRYLTFEADTGGWNNLRMSLENVILLAAVSGRTLVMPPDHLLYLLSPGKADEHKERNFDNYINFDTDLLRRVPIITAEKFLELEGGEDGLAPLVHYNETWQEHLRQTAQKCIQMKKSDVFCEDLYDHYLKYGQYSDVSSEWPNESCLIFDEGVFLHGNESLLDLDPEILDRIESFCRNRKMIFYNQTMHEAGIWHFETWQIRKRLLAHFYAMMFFTDPKVGNYYKRFMRDNVRYHDKIYCAAGKIILALQYEDYLLSGNVGNPSPSLDLDAELVGGYSSLHIRRGDLQFKEVKFDSEQWYQNTKEIWKPNEVLYVATDEKNETFFDDFRMHHAGPLRFLNDYMQLAELDQIDPTLYGMIDTIVASRGSVFAGTWFSTFSGFIIRLRGYYGMSKFFSYYSWLDRKYFMHKWMNVGDIKSLYSREFPTGWTSIDGDVFVDNDNEGRESEYGMPRTRDEMDRLKAESAATWLDKRPEVGIPNDGNLARGIARRLTERKPALIGAKRGHIQGCDIDVDSLAYWNDPQGVRDVNFVSPFSHKSSEPKFLVFTPDKGDFNNVRMSFEIICIICAALDRILVLPPEQPMYLLRNDETKRHRGLDGFFDMEGNDYTKRVKYVTMEQFISIEGHAGGLFPVPAETREHVLSAAKVCSRGGTISSWDGVGDPPCEFIHDYLESHATTPNITATHHQCLVFDKGMYETGVPDNPESASEFCGSGNRQIVYVTKEMQEPSLLYIQAGKPPTRMLGHYYGYIHFTDVAVGNYYKRYIRDLFHFRHEIFCAAGKIIKYLQQAAKEQGFQVDSEGGGGYSSLHVRRGDFQYKKMRVSADDWLNTTRDIWLGKEILYITTDEKDKESFFEPFRSAGFELYFLSDFDDLIGVDNIDPNWMGMIDMVVASRGRAFCGTYRSTLTGYINRLRGYYGLSMENSWFGQSEEKQLMHEWRNVNLDTFAREWPDAWIGIDADVAPSQAIF</sequence>
<dbReference type="InterPro" id="IPR019378">
    <property type="entry name" value="GDP-Fuc_O-FucTrfase"/>
</dbReference>
<dbReference type="Pfam" id="PF10250">
    <property type="entry name" value="O-FucT"/>
    <property type="match status" value="2"/>
</dbReference>
<dbReference type="Proteomes" id="UP001530293">
    <property type="component" value="Unassembled WGS sequence"/>
</dbReference>
<protein>
    <recommendedName>
        <fullName evidence="8">O-fucosyltransferase family protein</fullName>
    </recommendedName>
</protein>
<keyword evidence="5" id="KW-0472">Membrane</keyword>
<evidence type="ECO:0000313" key="7">
    <source>
        <dbReference type="Proteomes" id="UP001530293"/>
    </source>
</evidence>
<gene>
    <name evidence="6" type="ORF">ACHAWU_000574</name>
</gene>
<feature type="region of interest" description="Disordered" evidence="4">
    <location>
        <begin position="150"/>
        <end position="180"/>
    </location>
</feature>
<dbReference type="GO" id="GO:0016740">
    <property type="term" value="F:transferase activity"/>
    <property type="evidence" value="ECO:0007669"/>
    <property type="project" value="UniProtKB-KW"/>
</dbReference>
<evidence type="ECO:0000256" key="4">
    <source>
        <dbReference type="SAM" id="MobiDB-lite"/>
    </source>
</evidence>
<keyword evidence="7" id="KW-1185">Reference proteome</keyword>
<dbReference type="PANTHER" id="PTHR31469:SF8">
    <property type="entry name" value="OS07G0641000 PROTEIN"/>
    <property type="match status" value="1"/>
</dbReference>
<comment type="caution">
    <text evidence="6">The sequence shown here is derived from an EMBL/GenBank/DDBJ whole genome shotgun (WGS) entry which is preliminary data.</text>
</comment>
<dbReference type="Gene3D" id="3.40.50.11350">
    <property type="match status" value="2"/>
</dbReference>
<evidence type="ECO:0000313" key="6">
    <source>
        <dbReference type="EMBL" id="KAL3759951.1"/>
    </source>
</evidence>
<name>A0ABD3MDF0_9STRA</name>
<keyword evidence="3" id="KW-0119">Carbohydrate metabolism</keyword>